<gene>
    <name evidence="6" type="ORF">DN745_07995</name>
</gene>
<feature type="signal peptide" evidence="5">
    <location>
        <begin position="1"/>
        <end position="30"/>
    </location>
</feature>
<reference evidence="6 7" key="1">
    <citation type="submission" date="2018-06" db="EMBL/GenBank/DDBJ databases">
        <title>Lujinxingia sediminis gen. nov. sp. nov., a new facultative anaerobic member of the class Deltaproteobacteria, and proposal of Lujinxingaceae fam. nov.</title>
        <authorList>
            <person name="Guo L.-Y."/>
            <person name="Li C.-M."/>
            <person name="Wang S."/>
            <person name="Du Z.-J."/>
        </authorList>
    </citation>
    <scope>NUCLEOTIDE SEQUENCE [LARGE SCALE GENOMIC DNA]</scope>
    <source>
        <strain evidence="6 7">FA350</strain>
    </source>
</reference>
<evidence type="ECO:0000256" key="3">
    <source>
        <dbReference type="SAM" id="MobiDB-lite"/>
    </source>
</evidence>
<keyword evidence="4" id="KW-0472">Membrane</keyword>
<dbReference type="OrthoDB" id="5379990at2"/>
<dbReference type="InterPro" id="IPR017897">
    <property type="entry name" value="Thrombospondin_3_rpt"/>
</dbReference>
<evidence type="ECO:0000313" key="6">
    <source>
        <dbReference type="EMBL" id="AWV89280.1"/>
    </source>
</evidence>
<evidence type="ECO:0000256" key="4">
    <source>
        <dbReference type="SAM" id="Phobius"/>
    </source>
</evidence>
<dbReference type="PROSITE" id="PS51234">
    <property type="entry name" value="TSP3"/>
    <property type="match status" value="3"/>
</dbReference>
<evidence type="ECO:0000313" key="7">
    <source>
        <dbReference type="Proteomes" id="UP000249799"/>
    </source>
</evidence>
<dbReference type="PANTHER" id="PTHR10199:SF100">
    <property type="entry name" value="THROMBOSPONDIN, ISOFORM A"/>
    <property type="match status" value="1"/>
</dbReference>
<feature type="compositionally biased region" description="Gly residues" evidence="3">
    <location>
        <begin position="54"/>
        <end position="63"/>
    </location>
</feature>
<protein>
    <submittedName>
        <fullName evidence="6">Thrombospondin</fullName>
    </submittedName>
</protein>
<dbReference type="FunFam" id="4.10.1080.10:FF:000001">
    <property type="entry name" value="Thrombospondin 3"/>
    <property type="match status" value="1"/>
</dbReference>
<keyword evidence="7" id="KW-1185">Reference proteome</keyword>
<dbReference type="NCBIfam" id="NF047638">
    <property type="entry name" value="throspo3_MtsC"/>
    <property type="match status" value="1"/>
</dbReference>
<dbReference type="InterPro" id="IPR003367">
    <property type="entry name" value="Thrombospondin_3-like_rpt"/>
</dbReference>
<dbReference type="Gene3D" id="4.10.1080.10">
    <property type="entry name" value="TSP type-3 repeat"/>
    <property type="match status" value="2"/>
</dbReference>
<evidence type="ECO:0000256" key="2">
    <source>
        <dbReference type="ARBA" id="ARBA00022837"/>
    </source>
</evidence>
<evidence type="ECO:0000256" key="1">
    <source>
        <dbReference type="ARBA" id="ARBA00022729"/>
    </source>
</evidence>
<feature type="region of interest" description="Disordered" evidence="3">
    <location>
        <begin position="77"/>
        <end position="104"/>
    </location>
</feature>
<proteinExistence type="predicted"/>
<feature type="chain" id="PRO_5016410357" evidence="5">
    <location>
        <begin position="31"/>
        <end position="454"/>
    </location>
</feature>
<dbReference type="GO" id="GO:0005509">
    <property type="term" value="F:calcium ion binding"/>
    <property type="evidence" value="ECO:0007669"/>
    <property type="project" value="InterPro"/>
</dbReference>
<sequence length="454" mass="47416">MIGANMKRRTTFAISLLFTLSAGFGSVAFAQDGSDAPPYECDNNFGDCGTPEQSGGGGGGGGGSILVANTDLGDTYQFADDYDDDGIEDNSDNCPHDSNVDQADGDGDGIGDACDNCLDVANPDQSDIDGDGKGDACDDDMDGDGVSNGEDNCPMVPNPDQADTDGDGVGDACDPDIDGDGLPNLTDPCPMIANLDEPNADQQSECFPDADGDGIDDFEDNCPQHANENQEDLDGDGVGDACDPDIDGDGLQNHSDNCPSVVNPDQADADRDGVGDACDPDFCYVVMGDEDSCLDPVAAFQVYGVSPVVSTGESVRLRLFANRKNQAMRYTWQVIDGPQGSSATVEDAHGSVTVSTPFEYRYMKDMEPRFVADLPGEYRIRVVAETIFEDSESGVINETAQYELSVTANGDPVTPTSGSKGSGCGASTTGHGIPQGAAGLLFFLGGAFFLRRRN</sequence>
<feature type="region of interest" description="Disordered" evidence="3">
    <location>
        <begin position="407"/>
        <end position="427"/>
    </location>
</feature>
<evidence type="ECO:0000256" key="5">
    <source>
        <dbReference type="SAM" id="SignalP"/>
    </source>
</evidence>
<dbReference type="KEGG" id="bsed:DN745_07995"/>
<keyword evidence="1 5" id="KW-0732">Signal</keyword>
<dbReference type="EMBL" id="CP030032">
    <property type="protein sequence ID" value="AWV89280.1"/>
    <property type="molecule type" value="Genomic_DNA"/>
</dbReference>
<organism evidence="6 7">
    <name type="scientific">Bradymonas sediminis</name>
    <dbReference type="NCBI Taxonomy" id="1548548"/>
    <lineage>
        <taxon>Bacteria</taxon>
        <taxon>Deltaproteobacteria</taxon>
        <taxon>Bradymonadales</taxon>
        <taxon>Bradymonadaceae</taxon>
        <taxon>Bradymonas</taxon>
    </lineage>
</organism>
<keyword evidence="4" id="KW-1133">Transmembrane helix</keyword>
<feature type="compositionally biased region" description="Acidic residues" evidence="3">
    <location>
        <begin position="80"/>
        <end position="91"/>
    </location>
</feature>
<dbReference type="PANTHER" id="PTHR10199">
    <property type="entry name" value="THROMBOSPONDIN"/>
    <property type="match status" value="1"/>
</dbReference>
<accession>A0A2Z4FK76</accession>
<feature type="region of interest" description="Disordered" evidence="3">
    <location>
        <begin position="246"/>
        <end position="273"/>
    </location>
</feature>
<dbReference type="Pfam" id="PF02412">
    <property type="entry name" value="TSP_3"/>
    <property type="match status" value="5"/>
</dbReference>
<feature type="region of interest" description="Disordered" evidence="3">
    <location>
        <begin position="44"/>
        <end position="63"/>
    </location>
</feature>
<name>A0A2Z4FK76_9DELT</name>
<keyword evidence="4" id="KW-0812">Transmembrane</keyword>
<keyword evidence="2" id="KW-0106">Calcium</keyword>
<dbReference type="Proteomes" id="UP000249799">
    <property type="component" value="Chromosome"/>
</dbReference>
<dbReference type="FunFam" id="4.10.1080.10:FF:000002">
    <property type="entry name" value="Thrombospondin 3"/>
    <property type="match status" value="1"/>
</dbReference>
<dbReference type="GO" id="GO:0007155">
    <property type="term" value="P:cell adhesion"/>
    <property type="evidence" value="ECO:0007669"/>
    <property type="project" value="InterPro"/>
</dbReference>
<dbReference type="SUPFAM" id="SSF103647">
    <property type="entry name" value="TSP type-3 repeat"/>
    <property type="match status" value="3"/>
</dbReference>
<dbReference type="InterPro" id="IPR028974">
    <property type="entry name" value="TSP_type-3_rpt"/>
</dbReference>
<dbReference type="AlphaFoldDB" id="A0A2Z4FK76"/>
<feature type="transmembrane region" description="Helical" evidence="4">
    <location>
        <begin position="432"/>
        <end position="450"/>
    </location>
</feature>